<dbReference type="EMBL" id="FQWZ01000002">
    <property type="protein sequence ID" value="SHG62726.1"/>
    <property type="molecule type" value="Genomic_DNA"/>
</dbReference>
<reference evidence="2 3" key="1">
    <citation type="submission" date="2016-11" db="EMBL/GenBank/DDBJ databases">
        <authorList>
            <person name="Jaros S."/>
            <person name="Januszkiewicz K."/>
            <person name="Wedrychowicz H."/>
        </authorList>
    </citation>
    <scope>NUCLEOTIDE SEQUENCE [LARGE SCALE GENOMIC DNA]</scope>
    <source>
        <strain evidence="2 3">CGMCC 1.7049</strain>
    </source>
</reference>
<evidence type="ECO:0000256" key="1">
    <source>
        <dbReference type="SAM" id="MobiDB-lite"/>
    </source>
</evidence>
<organism evidence="2 3">
    <name type="scientific">Hydrocarboniphaga daqingensis</name>
    <dbReference type="NCBI Taxonomy" id="490188"/>
    <lineage>
        <taxon>Bacteria</taxon>
        <taxon>Pseudomonadati</taxon>
        <taxon>Pseudomonadota</taxon>
        <taxon>Gammaproteobacteria</taxon>
        <taxon>Nevskiales</taxon>
        <taxon>Nevskiaceae</taxon>
        <taxon>Hydrocarboniphaga</taxon>
    </lineage>
</organism>
<keyword evidence="3" id="KW-1185">Reference proteome</keyword>
<gene>
    <name evidence="2" type="ORF">SAMN04488068_0824</name>
</gene>
<dbReference type="Proteomes" id="UP000199758">
    <property type="component" value="Unassembled WGS sequence"/>
</dbReference>
<feature type="region of interest" description="Disordered" evidence="1">
    <location>
        <begin position="122"/>
        <end position="148"/>
    </location>
</feature>
<dbReference type="STRING" id="490188.SAMN04488068_0824"/>
<protein>
    <submittedName>
        <fullName evidence="2">Acetone carboxylase gamma subunit</fullName>
    </submittedName>
</protein>
<dbReference type="Pfam" id="PF08882">
    <property type="entry name" value="Acetone_carb_G"/>
    <property type="match status" value="1"/>
</dbReference>
<accession>A0A1M5LCM6</accession>
<sequence length="148" mass="17230">MKVLITENLRIDLERERWECRACSGDLIGARDNYKRGLLVYNRDPREIHKPLLDPQKYAITYAPNPDWCRILEYYCPHCGTMIETEYLPPGHPPVHDIELDIDALRLQWQGREEVREPTMLREPPRPHVHGPGVAHLEPIRGLPGARP</sequence>
<evidence type="ECO:0000313" key="3">
    <source>
        <dbReference type="Proteomes" id="UP000199758"/>
    </source>
</evidence>
<name>A0A1M5LCM6_9GAMM</name>
<dbReference type="OrthoDB" id="8688459at2"/>
<dbReference type="AlphaFoldDB" id="A0A1M5LCM6"/>
<evidence type="ECO:0000313" key="2">
    <source>
        <dbReference type="EMBL" id="SHG62726.1"/>
    </source>
</evidence>
<dbReference type="RefSeq" id="WP_072894421.1">
    <property type="nucleotide sequence ID" value="NZ_FQWZ01000002.1"/>
</dbReference>
<dbReference type="InterPro" id="IPR016750">
    <property type="entry name" value="Aceto_COase_bsu/gsu"/>
</dbReference>
<proteinExistence type="predicted"/>